<organism evidence="5 9">
    <name type="scientific">Adineta steineri</name>
    <dbReference type="NCBI Taxonomy" id="433720"/>
    <lineage>
        <taxon>Eukaryota</taxon>
        <taxon>Metazoa</taxon>
        <taxon>Spiralia</taxon>
        <taxon>Gnathifera</taxon>
        <taxon>Rotifera</taxon>
        <taxon>Eurotatoria</taxon>
        <taxon>Bdelloidea</taxon>
        <taxon>Adinetida</taxon>
        <taxon>Adinetidae</taxon>
        <taxon>Adineta</taxon>
    </lineage>
</organism>
<evidence type="ECO:0000313" key="7">
    <source>
        <dbReference type="EMBL" id="CAF3727409.1"/>
    </source>
</evidence>
<dbReference type="Pfam" id="PF00169">
    <property type="entry name" value="PH"/>
    <property type="match status" value="1"/>
</dbReference>
<dbReference type="EMBL" id="CAJOAY010002136">
    <property type="protein sequence ID" value="CAF3924511.1"/>
    <property type="molecule type" value="Genomic_DNA"/>
</dbReference>
<dbReference type="InterPro" id="IPR011993">
    <property type="entry name" value="PH-like_dom_sf"/>
</dbReference>
<sequence length="206" mass="24047">MTDIVKAGWLQRRTTILKNWKREWFVLTRDARLRRMSSPQKHNDKADEVFELNRCREIRFGSEHIAKTIEPPTDSTREQLMEIVPGSGDTWTLCAESTDDLFAWQTSFDDVRQLYIERMQQLHAQWTNTQIPPNRYNYTYYQNIYGDSSDSPRIYETSNGPAPRVIVVDRDPHYSRGGDAAAGVMTGMALGTLMLWPMFLFPLMWC</sequence>
<dbReference type="FunFam" id="2.30.29.30:FF:000073">
    <property type="entry name" value="Pleckstrin homology domain-containing family B member 2"/>
    <property type="match status" value="1"/>
</dbReference>
<keyword evidence="3" id="KW-0812">Transmembrane</keyword>
<gene>
    <name evidence="5" type="ORF">IZO911_LOCUS3034</name>
    <name evidence="7" type="ORF">KXQ929_LOCUS12820</name>
    <name evidence="8" type="ORF">OKA104_LOCUS25462</name>
    <name evidence="6" type="ORF">VCS650_LOCUS15423</name>
</gene>
<evidence type="ECO:0000256" key="1">
    <source>
        <dbReference type="ARBA" id="ARBA00004370"/>
    </source>
</evidence>
<dbReference type="InterPro" id="IPR001849">
    <property type="entry name" value="PH_domain"/>
</dbReference>
<dbReference type="EMBL" id="CAJOBB010000670">
    <property type="protein sequence ID" value="CAF3727409.1"/>
    <property type="molecule type" value="Genomic_DNA"/>
</dbReference>
<accession>A0A813NDK5</accession>
<reference evidence="5" key="1">
    <citation type="submission" date="2021-02" db="EMBL/GenBank/DDBJ databases">
        <authorList>
            <person name="Nowell W R."/>
        </authorList>
    </citation>
    <scope>NUCLEOTIDE SEQUENCE</scope>
</reference>
<dbReference type="Proteomes" id="UP000663881">
    <property type="component" value="Unassembled WGS sequence"/>
</dbReference>
<dbReference type="PANTHER" id="PTHR14309:SF10">
    <property type="entry name" value="PH DOMAIN-CONTAINING PROTEIN"/>
    <property type="match status" value="1"/>
</dbReference>
<dbReference type="PROSITE" id="PS50003">
    <property type="entry name" value="PH_DOMAIN"/>
    <property type="match status" value="1"/>
</dbReference>
<dbReference type="Gene3D" id="2.30.29.30">
    <property type="entry name" value="Pleckstrin-homology domain (PH domain)/Phosphotyrosine-binding domain (PTB)"/>
    <property type="match status" value="1"/>
</dbReference>
<dbReference type="InterPro" id="IPR039680">
    <property type="entry name" value="PLEKHB1/2"/>
</dbReference>
<dbReference type="Proteomes" id="UP000663868">
    <property type="component" value="Unassembled WGS sequence"/>
</dbReference>
<keyword evidence="3" id="KW-1133">Transmembrane helix</keyword>
<dbReference type="EMBL" id="CAJNOE010000015">
    <property type="protein sequence ID" value="CAF0733361.1"/>
    <property type="molecule type" value="Genomic_DNA"/>
</dbReference>
<dbReference type="Proteomes" id="UP000663891">
    <property type="component" value="Unassembled WGS sequence"/>
</dbReference>
<dbReference type="AlphaFoldDB" id="A0A813NDK5"/>
<comment type="subcellular location">
    <subcellularLocation>
        <location evidence="1">Membrane</location>
    </subcellularLocation>
</comment>
<evidence type="ECO:0000313" key="5">
    <source>
        <dbReference type="EMBL" id="CAF0733361.1"/>
    </source>
</evidence>
<dbReference type="GO" id="GO:0016020">
    <property type="term" value="C:membrane"/>
    <property type="evidence" value="ECO:0007669"/>
    <property type="project" value="UniProtKB-SubCell"/>
</dbReference>
<comment type="caution">
    <text evidence="5">The sequence shown here is derived from an EMBL/GenBank/DDBJ whole genome shotgun (WGS) entry which is preliminary data.</text>
</comment>
<dbReference type="PANTHER" id="PTHR14309">
    <property type="entry name" value="EXPRESSED PROTEIN"/>
    <property type="match status" value="1"/>
</dbReference>
<proteinExistence type="predicted"/>
<evidence type="ECO:0000313" key="8">
    <source>
        <dbReference type="EMBL" id="CAF3924511.1"/>
    </source>
</evidence>
<dbReference type="EMBL" id="CAJNON010000133">
    <property type="protein sequence ID" value="CAF1013975.1"/>
    <property type="molecule type" value="Genomic_DNA"/>
</dbReference>
<evidence type="ECO:0000256" key="3">
    <source>
        <dbReference type="SAM" id="Phobius"/>
    </source>
</evidence>
<evidence type="ECO:0000313" key="9">
    <source>
        <dbReference type="Proteomes" id="UP000663860"/>
    </source>
</evidence>
<dbReference type="GO" id="GO:0045595">
    <property type="term" value="P:regulation of cell differentiation"/>
    <property type="evidence" value="ECO:0007669"/>
    <property type="project" value="TreeGrafter"/>
</dbReference>
<protein>
    <recommendedName>
        <fullName evidence="4">PH domain-containing protein</fullName>
    </recommendedName>
</protein>
<evidence type="ECO:0000259" key="4">
    <source>
        <dbReference type="PROSITE" id="PS50003"/>
    </source>
</evidence>
<dbReference type="Proteomes" id="UP000663860">
    <property type="component" value="Unassembled WGS sequence"/>
</dbReference>
<keyword evidence="2 3" id="KW-0472">Membrane</keyword>
<dbReference type="OrthoDB" id="2157866at2759"/>
<feature type="transmembrane region" description="Helical" evidence="3">
    <location>
        <begin position="180"/>
        <end position="205"/>
    </location>
</feature>
<evidence type="ECO:0000256" key="2">
    <source>
        <dbReference type="ARBA" id="ARBA00023136"/>
    </source>
</evidence>
<dbReference type="SUPFAM" id="SSF50729">
    <property type="entry name" value="PH domain-like"/>
    <property type="match status" value="1"/>
</dbReference>
<feature type="domain" description="PH" evidence="4">
    <location>
        <begin position="3"/>
        <end position="113"/>
    </location>
</feature>
<dbReference type="SMART" id="SM00233">
    <property type="entry name" value="PH"/>
    <property type="match status" value="1"/>
</dbReference>
<name>A0A813NDK5_9BILA</name>
<evidence type="ECO:0000313" key="6">
    <source>
        <dbReference type="EMBL" id="CAF1013975.1"/>
    </source>
</evidence>